<dbReference type="EMBL" id="CP026095">
    <property type="protein sequence ID" value="AZV42842.1"/>
    <property type="molecule type" value="Genomic_DNA"/>
</dbReference>
<reference evidence="1 2" key="1">
    <citation type="submission" date="2018-01" db="EMBL/GenBank/DDBJ databases">
        <title>Bacillus asahii Genome sequencing and assembly.</title>
        <authorList>
            <person name="Jiang H."/>
            <person name="Feng Y."/>
            <person name="Zhao F."/>
            <person name="Lin X."/>
        </authorList>
    </citation>
    <scope>NUCLEOTIDE SEQUENCE [LARGE SCALE GENOMIC DNA]</scope>
    <source>
        <strain evidence="1 2">OM18</strain>
    </source>
</reference>
<sequence>MKLQQWFEKGLTTKQYIDGMQTHKENLQKVYESFKLSDANKEELLTVQTTGMKVIVLTEDWCGDAMVNIPVLLRIAEETNIDVRFILRDSNLELMDQYLTNGTARSIPIFIFIDDKGNELAVWGPRAAKIQQHFDELKAQLPSEDAPDFKEKQLAMFEEFVSKFTEDYATWQIIADSMIEKLKEIK</sequence>
<dbReference type="InterPro" id="IPR036249">
    <property type="entry name" value="Thioredoxin-like_sf"/>
</dbReference>
<dbReference type="OrthoDB" id="6120799at2"/>
<proteinExistence type="predicted"/>
<dbReference type="SUPFAM" id="SSF52833">
    <property type="entry name" value="Thioredoxin-like"/>
    <property type="match status" value="1"/>
</dbReference>
<name>A0A3Q9RMU1_9BACI</name>
<dbReference type="Pfam" id="PF14595">
    <property type="entry name" value="Thioredoxin_9"/>
    <property type="match status" value="1"/>
</dbReference>
<protein>
    <submittedName>
        <fullName evidence="1">Thioredoxin</fullName>
    </submittedName>
</protein>
<evidence type="ECO:0000313" key="2">
    <source>
        <dbReference type="Proteomes" id="UP000283095"/>
    </source>
</evidence>
<evidence type="ECO:0000313" key="1">
    <source>
        <dbReference type="EMBL" id="AZV42842.1"/>
    </source>
</evidence>
<dbReference type="RefSeq" id="WP_127760242.1">
    <property type="nucleotide sequence ID" value="NZ_CP026095.1"/>
</dbReference>
<gene>
    <name evidence="1" type="ORF">BAOM_2233</name>
</gene>
<dbReference type="Proteomes" id="UP000283095">
    <property type="component" value="Chromosome"/>
</dbReference>
<organism evidence="1 2">
    <name type="scientific">Peribacillus asahii</name>
    <dbReference type="NCBI Taxonomy" id="228899"/>
    <lineage>
        <taxon>Bacteria</taxon>
        <taxon>Bacillati</taxon>
        <taxon>Bacillota</taxon>
        <taxon>Bacilli</taxon>
        <taxon>Bacillales</taxon>
        <taxon>Bacillaceae</taxon>
        <taxon>Peribacillus</taxon>
    </lineage>
</organism>
<dbReference type="AlphaFoldDB" id="A0A3Q9RMU1"/>
<accession>A0A3Q9RMU1</accession>
<dbReference type="Gene3D" id="3.40.30.10">
    <property type="entry name" value="Glutaredoxin"/>
    <property type="match status" value="1"/>
</dbReference>
<dbReference type="KEGG" id="pasa:BAOM_2233"/>